<dbReference type="FunFam" id="3.90.190.10:FF:000157">
    <property type="entry name" value="Protein-tyrosine phosphatase"/>
    <property type="match status" value="1"/>
</dbReference>
<dbReference type="KEGG" id="abat:CFX1CAM_0557"/>
<evidence type="ECO:0000313" key="3">
    <source>
        <dbReference type="Proteomes" id="UP000195514"/>
    </source>
</evidence>
<dbReference type="AlphaFoldDB" id="A0A1Y6K1T7"/>
<name>A0A1Y6K1T7_9CHLR</name>
<dbReference type="Pfam" id="PF22785">
    <property type="entry name" value="Tc-R-P"/>
    <property type="match status" value="1"/>
</dbReference>
<dbReference type="InterPro" id="IPR029021">
    <property type="entry name" value="Prot-tyrosine_phosphatase-like"/>
</dbReference>
<dbReference type="Gene3D" id="3.90.190.10">
    <property type="entry name" value="Protein tyrosine phosphatase superfamily"/>
    <property type="match status" value="1"/>
</dbReference>
<proteinExistence type="predicted"/>
<accession>A0A1Y6K1T7</accession>
<keyword evidence="3" id="KW-1185">Reference proteome</keyword>
<dbReference type="PROSITE" id="PS50056">
    <property type="entry name" value="TYR_PHOSPHATASE_2"/>
    <property type="match status" value="1"/>
</dbReference>
<dbReference type="PROSITE" id="PS00383">
    <property type="entry name" value="TYR_PHOSPHATASE_1"/>
    <property type="match status" value="1"/>
</dbReference>
<feature type="domain" description="Tyrosine specific protein phosphatases" evidence="1">
    <location>
        <begin position="90"/>
        <end position="159"/>
    </location>
</feature>
<dbReference type="Proteomes" id="UP000195514">
    <property type="component" value="Chromosome I"/>
</dbReference>
<sequence length="169" mass="18590">MRSLLFSGLTRLPYGLAGTVYRSPLPFSPLFDPRGRVLPAYERHGVDTVVVLNETEELQRLLGQDLLGHYRQLGYDVIHAPAPDFNVFQPEVLKLALKATLAAAEAGRTIAIHCHAGVGRTGILAACLAKTVFGISGEDAVAWLRQFIPEAVEGDLQYRFVLDFSWEAN</sequence>
<dbReference type="EMBL" id="LT859958">
    <property type="protein sequence ID" value="SMX53623.1"/>
    <property type="molecule type" value="Genomic_DNA"/>
</dbReference>
<evidence type="ECO:0000313" key="2">
    <source>
        <dbReference type="EMBL" id="SMX53623.1"/>
    </source>
</evidence>
<dbReference type="InterPro" id="IPR016130">
    <property type="entry name" value="Tyr_Pase_AS"/>
</dbReference>
<gene>
    <name evidence="2" type="ORF">CFX1CAM_0557</name>
</gene>
<organism evidence="2 3">
    <name type="scientific">Candidatus Brevifilum fermentans</name>
    <dbReference type="NCBI Taxonomy" id="1986204"/>
    <lineage>
        <taxon>Bacteria</taxon>
        <taxon>Bacillati</taxon>
        <taxon>Chloroflexota</taxon>
        <taxon>Anaerolineae</taxon>
        <taxon>Anaerolineales</taxon>
        <taxon>Anaerolineaceae</taxon>
        <taxon>Candidatus Brevifilum</taxon>
    </lineage>
</organism>
<dbReference type="SUPFAM" id="SSF52799">
    <property type="entry name" value="(Phosphotyrosine protein) phosphatases II"/>
    <property type="match status" value="1"/>
</dbReference>
<dbReference type="InterPro" id="IPR050561">
    <property type="entry name" value="PTP"/>
</dbReference>
<evidence type="ECO:0000259" key="1">
    <source>
        <dbReference type="PROSITE" id="PS50056"/>
    </source>
</evidence>
<protein>
    <recommendedName>
        <fullName evidence="1">Tyrosine specific protein phosphatases domain-containing protein</fullName>
    </recommendedName>
</protein>
<dbReference type="OrthoDB" id="9806482at2"/>
<dbReference type="InterPro" id="IPR000387">
    <property type="entry name" value="Tyr_Pase_dom"/>
</dbReference>
<reference evidence="3" key="1">
    <citation type="submission" date="2017-05" db="EMBL/GenBank/DDBJ databases">
        <authorList>
            <person name="Kirkegaard R."/>
            <person name="Mcilroy J S."/>
        </authorList>
    </citation>
    <scope>NUCLEOTIDE SEQUENCE [LARGE SCALE GENOMIC DNA]</scope>
</reference>
<dbReference type="PANTHER" id="PTHR23339">
    <property type="entry name" value="TYROSINE SPECIFIC PROTEIN PHOSPHATASE AND DUAL SPECIFICITY PROTEIN PHOSPHATASE"/>
    <property type="match status" value="1"/>
</dbReference>
<dbReference type="RefSeq" id="WP_157891656.1">
    <property type="nucleotide sequence ID" value="NZ_LT859958.1"/>
</dbReference>